<organism evidence="1">
    <name type="scientific">Siphoviridae sp. ctj6w2</name>
    <dbReference type="NCBI Taxonomy" id="2827919"/>
    <lineage>
        <taxon>Viruses</taxon>
        <taxon>Duplodnaviria</taxon>
        <taxon>Heunggongvirae</taxon>
        <taxon>Uroviricota</taxon>
        <taxon>Caudoviricetes</taxon>
    </lineage>
</organism>
<protein>
    <submittedName>
        <fullName evidence="1">Uncharacterized protein</fullName>
    </submittedName>
</protein>
<accession>A0A8S5T8F1</accession>
<reference evidence="1" key="1">
    <citation type="journal article" date="2021" name="Proc. Natl. Acad. Sci. U.S.A.">
        <title>A Catalog of Tens of Thousands of Viruses from Human Metagenomes Reveals Hidden Associations with Chronic Diseases.</title>
        <authorList>
            <person name="Tisza M.J."/>
            <person name="Buck C.B."/>
        </authorList>
    </citation>
    <scope>NUCLEOTIDE SEQUENCE</scope>
    <source>
        <strain evidence="1">Ctj6w2</strain>
    </source>
</reference>
<name>A0A8S5T8F1_9CAUD</name>
<evidence type="ECO:0000313" key="1">
    <source>
        <dbReference type="EMBL" id="DAF59299.1"/>
    </source>
</evidence>
<sequence>MTTNYIIVKFLLFYLNFNKILQNKKRPTGYHSHRSN</sequence>
<dbReference type="EMBL" id="BK032767">
    <property type="protein sequence ID" value="DAF59299.1"/>
    <property type="molecule type" value="Genomic_DNA"/>
</dbReference>
<proteinExistence type="predicted"/>